<dbReference type="RefSeq" id="XP_034232328.1">
    <property type="nucleotide sequence ID" value="XM_034376437.1"/>
</dbReference>
<name>A0A6P8XZ00_THRPL</name>
<dbReference type="InterPro" id="IPR035979">
    <property type="entry name" value="RBD_domain_sf"/>
</dbReference>
<feature type="compositionally biased region" description="Basic and acidic residues" evidence="4">
    <location>
        <begin position="66"/>
        <end position="154"/>
    </location>
</feature>
<reference evidence="7 8" key="1">
    <citation type="submission" date="2025-04" db="UniProtKB">
        <authorList>
            <consortium name="RefSeq"/>
        </authorList>
    </citation>
    <scope>IDENTIFICATION</scope>
    <source>
        <tissue evidence="7 8">Total insect</tissue>
    </source>
</reference>
<dbReference type="Pfam" id="PF00076">
    <property type="entry name" value="RRM_1"/>
    <property type="match status" value="1"/>
</dbReference>
<dbReference type="RefSeq" id="XP_034232322.1">
    <property type="nucleotide sequence ID" value="XM_034376431.1"/>
</dbReference>
<gene>
    <name evidence="7 8" type="primary">LOC117640151</name>
</gene>
<dbReference type="OrthoDB" id="10039782at2759"/>
<evidence type="ECO:0000256" key="1">
    <source>
        <dbReference type="ARBA" id="ARBA00022884"/>
    </source>
</evidence>
<dbReference type="PROSITE" id="PS50102">
    <property type="entry name" value="RRM"/>
    <property type="match status" value="1"/>
</dbReference>
<dbReference type="Proteomes" id="UP000515158">
    <property type="component" value="Unplaced"/>
</dbReference>
<feature type="region of interest" description="Disordered" evidence="4">
    <location>
        <begin position="594"/>
        <end position="628"/>
    </location>
</feature>
<keyword evidence="6" id="KW-1185">Reference proteome</keyword>
<accession>A0A6P8XZ00</accession>
<keyword evidence="1 2" id="KW-0694">RNA-binding</keyword>
<dbReference type="InterPro" id="IPR056611">
    <property type="entry name" value="ENOX1/2_dom"/>
</dbReference>
<feature type="compositionally biased region" description="Basic and acidic residues" evidence="4">
    <location>
        <begin position="710"/>
        <end position="736"/>
    </location>
</feature>
<dbReference type="SMART" id="SM00360">
    <property type="entry name" value="RRM"/>
    <property type="match status" value="1"/>
</dbReference>
<protein>
    <submittedName>
        <fullName evidence="7 8">Ecto-NOX disulfide-thiol exchanger 2-like</fullName>
    </submittedName>
</protein>
<dbReference type="PANTHER" id="PTHR16001:SF4">
    <property type="entry name" value="ECTO-NOX DISULFIDE-THIOL EXCHANGER 1-LIKE PROTEIN"/>
    <property type="match status" value="1"/>
</dbReference>
<evidence type="ECO:0000259" key="5">
    <source>
        <dbReference type="PROSITE" id="PS50102"/>
    </source>
</evidence>
<dbReference type="PANTHER" id="PTHR16001">
    <property type="entry name" value="ECTO-NOX DISULFIDE-THIOL EXCHANGER"/>
    <property type="match status" value="1"/>
</dbReference>
<evidence type="ECO:0000256" key="4">
    <source>
        <dbReference type="SAM" id="MobiDB-lite"/>
    </source>
</evidence>
<dbReference type="GO" id="GO:0003723">
    <property type="term" value="F:RNA binding"/>
    <property type="evidence" value="ECO:0007669"/>
    <property type="project" value="UniProtKB-UniRule"/>
</dbReference>
<dbReference type="GO" id="GO:0016491">
    <property type="term" value="F:oxidoreductase activity"/>
    <property type="evidence" value="ECO:0007669"/>
    <property type="project" value="InterPro"/>
</dbReference>
<feature type="compositionally biased region" description="Basic and acidic residues" evidence="4">
    <location>
        <begin position="603"/>
        <end position="613"/>
    </location>
</feature>
<evidence type="ECO:0000313" key="8">
    <source>
        <dbReference type="RefSeq" id="XP_034232328.1"/>
    </source>
</evidence>
<feature type="compositionally biased region" description="Low complexity" evidence="4">
    <location>
        <begin position="1"/>
        <end position="22"/>
    </location>
</feature>
<dbReference type="GO" id="GO:0009897">
    <property type="term" value="C:external side of plasma membrane"/>
    <property type="evidence" value="ECO:0007669"/>
    <property type="project" value="InterPro"/>
</dbReference>
<dbReference type="AlphaFoldDB" id="A0A6P8XZ00"/>
<keyword evidence="3" id="KW-0175">Coiled coil</keyword>
<evidence type="ECO:0000313" key="6">
    <source>
        <dbReference type="Proteomes" id="UP000515158"/>
    </source>
</evidence>
<feature type="region of interest" description="Disordered" evidence="4">
    <location>
        <begin position="1"/>
        <end position="229"/>
    </location>
</feature>
<evidence type="ECO:0000313" key="7">
    <source>
        <dbReference type="RefSeq" id="XP_034232322.1"/>
    </source>
</evidence>
<dbReference type="Gene3D" id="3.30.70.330">
    <property type="match status" value="1"/>
</dbReference>
<dbReference type="KEGG" id="tpal:117640151"/>
<feature type="compositionally biased region" description="Pro residues" evidence="4">
    <location>
        <begin position="196"/>
        <end position="229"/>
    </location>
</feature>
<dbReference type="GeneID" id="117640151"/>
<dbReference type="Pfam" id="PF23267">
    <property type="entry name" value="ENOX1"/>
    <property type="match status" value="1"/>
</dbReference>
<sequence>MQTSPDDPGPSNSPGNTNSSMPLNPAMNDAPLEFNKNKGKPPMPIMNIDIDNDNDSDDLAIIGEEIFVRGKGDRDNRDKENQKERDERLRERDRVRDRDRERERDRGRDRDRDRDRERDRERERERERDRERRERDRERNGRDRRDRKTDDRLEGNNGLLPNPDMIGPNGGAIPMVPMPGPNGAPLVGPGHGPGPGLVPPPSGPGPGGPGPGPMGPGPGPMGPGPGPMGPGPNMWGSMMNPMMGMMGNMMGPIPPMGMNMDPTMMGMGQFGMMGGMMPDGSVMGPDAAMIPPDPSLLMGPPPEESGLAKEIVHCKDCTLFPPNPNAPLQSTRERPLGCRTIFVGGLPDNATEDMIHEIFQRCGEIQTIRMSKKNFCHVRFMFESSVENAFYFSGYRMRIGSNTDSPNTGRLHVDYAQARDDFHEWECAQRQLQREARHRQRMEQELLHPPSPPPVAHYSEHEAAVIAEKIKVDETFAQSVQTLITWLERGNCNKRNSNQFYSMIQAANSHVRRLLGEKAQLEEELQAAKNLFKGGMQGLLIQFSDIERVFTSASHKKVWDHFTKAQRKNIDLWKKQSMEIKTIQLEDAVLHNEEMELSDEEDSMQKRKQRDDSTMVSMDESDSLKEENDSLRCQLEAYKNEVDLVRSDLKIELNRKEQQLKMVQQTMQGLQEKLMEGRRKQMDDEVKIKELMARLAESTKSSNKNDVSIDGDKSTEGDVGEEGRNQTDKETSETRIDTDAMSRISDREAKLIGVISAFLHVHPFGAGTDYVWSYVQKIEPTLRPSEVEALLTQYPTVFRQELCGIGANIERRWQFSGFS</sequence>
<evidence type="ECO:0000256" key="2">
    <source>
        <dbReference type="PROSITE-ProRule" id="PRU00176"/>
    </source>
</evidence>
<feature type="coiled-coil region" evidence="3">
    <location>
        <begin position="504"/>
        <end position="531"/>
    </location>
</feature>
<dbReference type="InterPro" id="IPR012677">
    <property type="entry name" value="Nucleotide-bd_a/b_plait_sf"/>
</dbReference>
<organism evidence="8">
    <name type="scientific">Thrips palmi</name>
    <name type="common">Melon thrips</name>
    <dbReference type="NCBI Taxonomy" id="161013"/>
    <lineage>
        <taxon>Eukaryota</taxon>
        <taxon>Metazoa</taxon>
        <taxon>Ecdysozoa</taxon>
        <taxon>Arthropoda</taxon>
        <taxon>Hexapoda</taxon>
        <taxon>Insecta</taxon>
        <taxon>Pterygota</taxon>
        <taxon>Neoptera</taxon>
        <taxon>Paraneoptera</taxon>
        <taxon>Thysanoptera</taxon>
        <taxon>Terebrantia</taxon>
        <taxon>Thripoidea</taxon>
        <taxon>Thripidae</taxon>
        <taxon>Thrips</taxon>
    </lineage>
</organism>
<dbReference type="InterPro" id="IPR000504">
    <property type="entry name" value="RRM_dom"/>
</dbReference>
<dbReference type="GO" id="GO:0007624">
    <property type="term" value="P:ultradian rhythm"/>
    <property type="evidence" value="ECO:0007669"/>
    <property type="project" value="InterPro"/>
</dbReference>
<evidence type="ECO:0000256" key="3">
    <source>
        <dbReference type="SAM" id="Coils"/>
    </source>
</evidence>
<proteinExistence type="predicted"/>
<feature type="domain" description="RRM" evidence="5">
    <location>
        <begin position="339"/>
        <end position="418"/>
    </location>
</feature>
<dbReference type="InterPro" id="IPR038876">
    <property type="entry name" value="ENOX"/>
</dbReference>
<dbReference type="SUPFAM" id="SSF54928">
    <property type="entry name" value="RNA-binding domain, RBD"/>
    <property type="match status" value="1"/>
</dbReference>
<feature type="region of interest" description="Disordered" evidence="4">
    <location>
        <begin position="697"/>
        <end position="736"/>
    </location>
</feature>